<accession>A0ACC0H226</accession>
<comment type="caution">
    <text evidence="1">The sequence shown here is derived from an EMBL/GenBank/DDBJ whole genome shotgun (WGS) entry which is preliminary data.</text>
</comment>
<evidence type="ECO:0000313" key="1">
    <source>
        <dbReference type="EMBL" id="KAI8007014.1"/>
    </source>
</evidence>
<organism evidence="1 2">
    <name type="scientific">Camellia lanceoleosa</name>
    <dbReference type="NCBI Taxonomy" id="1840588"/>
    <lineage>
        <taxon>Eukaryota</taxon>
        <taxon>Viridiplantae</taxon>
        <taxon>Streptophyta</taxon>
        <taxon>Embryophyta</taxon>
        <taxon>Tracheophyta</taxon>
        <taxon>Spermatophyta</taxon>
        <taxon>Magnoliopsida</taxon>
        <taxon>eudicotyledons</taxon>
        <taxon>Gunneridae</taxon>
        <taxon>Pentapetalae</taxon>
        <taxon>asterids</taxon>
        <taxon>Ericales</taxon>
        <taxon>Theaceae</taxon>
        <taxon>Camellia</taxon>
    </lineage>
</organism>
<keyword evidence="2" id="KW-1185">Reference proteome</keyword>
<gene>
    <name evidence="1" type="ORF">LOK49_LG07G03275</name>
</gene>
<reference evidence="1 2" key="1">
    <citation type="journal article" date="2022" name="Plant J.">
        <title>Chromosome-level genome of Camellia lanceoleosa provides a valuable resource for understanding genome evolution and self-incompatibility.</title>
        <authorList>
            <person name="Gong W."/>
            <person name="Xiao S."/>
            <person name="Wang L."/>
            <person name="Liao Z."/>
            <person name="Chang Y."/>
            <person name="Mo W."/>
            <person name="Hu G."/>
            <person name="Li W."/>
            <person name="Zhao G."/>
            <person name="Zhu H."/>
            <person name="Hu X."/>
            <person name="Ji K."/>
            <person name="Xiang X."/>
            <person name="Song Q."/>
            <person name="Yuan D."/>
            <person name="Jin S."/>
            <person name="Zhang L."/>
        </authorList>
    </citation>
    <scope>NUCLEOTIDE SEQUENCE [LARGE SCALE GENOMIC DNA]</scope>
    <source>
        <strain evidence="1">SQ_2022a</strain>
    </source>
</reference>
<dbReference type="Proteomes" id="UP001060215">
    <property type="component" value="Chromosome 7"/>
</dbReference>
<name>A0ACC0H226_9ERIC</name>
<proteinExistence type="predicted"/>
<evidence type="ECO:0000313" key="2">
    <source>
        <dbReference type="Proteomes" id="UP001060215"/>
    </source>
</evidence>
<protein>
    <submittedName>
        <fullName evidence="1">Uncharacterized protein</fullName>
    </submittedName>
</protein>
<dbReference type="EMBL" id="CM045764">
    <property type="protein sequence ID" value="KAI8007014.1"/>
    <property type="molecule type" value="Genomic_DNA"/>
</dbReference>
<sequence length="161" mass="18147">MQLCPSSTLFGCQSIPVFSSEARFPQPSTSCIPRPFLPLLSLSQFRIQQSQRVQDKSCSSSATTSTFTFLLCSLTFFSAPTSPHILWVEEEDNNEEEGDYGLKKMMIMKKKVMKKKRNVGGFVGTSSFTVRKERKRKGDKSVEAQPVCESRKGFLLSFNHT</sequence>